<reference evidence="1 2" key="1">
    <citation type="submission" date="2016-10" db="EMBL/GenBank/DDBJ databases">
        <authorList>
            <person name="de Groot N.N."/>
        </authorList>
    </citation>
    <scope>NUCLEOTIDE SEQUENCE [LARGE SCALE GENOMIC DNA]</scope>
    <source>
        <strain evidence="1 2">CGMCC 1.7031</strain>
    </source>
</reference>
<keyword evidence="2" id="KW-1185">Reference proteome</keyword>
<sequence>MLRQAVRFKRSSPNTYDKYYFGEVIFLVSFLTKKDFHCHLSRGSRYTLTSFHFPRLNKMKLATVMAVSATGIAMNTPSGPIFKDLARK</sequence>
<organism evidence="1 2">
    <name type="scientific">Flavobacterium caeni</name>
    <dbReference type="NCBI Taxonomy" id="490189"/>
    <lineage>
        <taxon>Bacteria</taxon>
        <taxon>Pseudomonadati</taxon>
        <taxon>Bacteroidota</taxon>
        <taxon>Flavobacteriia</taxon>
        <taxon>Flavobacteriales</taxon>
        <taxon>Flavobacteriaceae</taxon>
        <taxon>Flavobacterium</taxon>
    </lineage>
</organism>
<dbReference type="EMBL" id="FMVF01000008">
    <property type="protein sequence ID" value="SCY65920.1"/>
    <property type="molecule type" value="Genomic_DNA"/>
</dbReference>
<protein>
    <submittedName>
        <fullName evidence="1">Uncharacterized protein</fullName>
    </submittedName>
</protein>
<evidence type="ECO:0000313" key="1">
    <source>
        <dbReference type="EMBL" id="SCY65920.1"/>
    </source>
</evidence>
<dbReference type="Proteomes" id="UP000199354">
    <property type="component" value="Unassembled WGS sequence"/>
</dbReference>
<accession>A0A1G5HRK2</accession>
<name>A0A1G5HRK2_9FLAO</name>
<gene>
    <name evidence="1" type="ORF">SAMN02927903_01952</name>
</gene>
<evidence type="ECO:0000313" key="2">
    <source>
        <dbReference type="Proteomes" id="UP000199354"/>
    </source>
</evidence>
<proteinExistence type="predicted"/>
<dbReference type="AlphaFoldDB" id="A0A1G5HRK2"/>